<dbReference type="SUPFAM" id="SSF46561">
    <property type="entry name" value="Ribosomal protein L29 (L29p)"/>
    <property type="match status" value="1"/>
</dbReference>
<protein>
    <recommendedName>
        <fullName evidence="4 5">Large ribosomal subunit protein uL29c</fullName>
    </recommendedName>
</protein>
<evidence type="ECO:0000256" key="1">
    <source>
        <dbReference type="ARBA" id="ARBA00009254"/>
    </source>
</evidence>
<dbReference type="AlphaFoldDB" id="A0A1G4NU70"/>
<keyword evidence="6" id="KW-0150">Chloroplast</keyword>
<reference evidence="6" key="1">
    <citation type="submission" date="2016-10" db="EMBL/GenBank/DDBJ databases">
        <title>Chloroplast genomes as a tool to resolve red algal phylogenies: a case study in the Nemaliales.</title>
        <authorList>
            <person name="Costa J.F."/>
            <person name="Lin S.M."/>
            <person name="Macaya E.C."/>
            <person name="Fernandez-Garcia C."/>
            <person name="Verbruggen H."/>
        </authorList>
    </citation>
    <scope>NUCLEOTIDE SEQUENCE</scope>
    <source>
        <strain evidence="6">HV00480</strain>
    </source>
</reference>
<gene>
    <name evidence="5 6" type="primary">rpl29</name>
    <name evidence="6" type="ORF">HV00480_168</name>
</gene>
<dbReference type="EMBL" id="LT622867">
    <property type="protein sequence ID" value="SCW22210.1"/>
    <property type="molecule type" value="Genomic_DNA"/>
</dbReference>
<dbReference type="HAMAP" id="MF_00374">
    <property type="entry name" value="Ribosomal_uL29"/>
    <property type="match status" value="1"/>
</dbReference>
<comment type="similarity">
    <text evidence="1 5">Belongs to the universal ribosomal protein uL29 family.</text>
</comment>
<dbReference type="Pfam" id="PF00831">
    <property type="entry name" value="Ribosomal_L29"/>
    <property type="match status" value="1"/>
</dbReference>
<name>A0A1G4NU70_9FLOR</name>
<dbReference type="PANTHER" id="PTHR10916:SF0">
    <property type="entry name" value="LARGE RIBOSOMAL SUBUNIT PROTEIN UL29C"/>
    <property type="match status" value="1"/>
</dbReference>
<keyword evidence="3 5" id="KW-0687">Ribonucleoprotein</keyword>
<organism evidence="6">
    <name type="scientific">Hommersandiophycus borowitzkae</name>
    <dbReference type="NCBI Taxonomy" id="268573"/>
    <lineage>
        <taxon>Eukaryota</taxon>
        <taxon>Rhodophyta</taxon>
        <taxon>Florideophyceae</taxon>
        <taxon>Nemaliophycidae</taxon>
        <taxon>Nemaliales</taxon>
        <taxon>Liagoraceae</taxon>
        <taxon>Hommersandiophycus</taxon>
    </lineage>
</organism>
<accession>A0A1G4NU70</accession>
<dbReference type="GO" id="GO:0003735">
    <property type="term" value="F:structural constituent of ribosome"/>
    <property type="evidence" value="ECO:0007669"/>
    <property type="project" value="InterPro"/>
</dbReference>
<reference evidence="6" key="2">
    <citation type="submission" date="2016-10" db="EMBL/GenBank/DDBJ databases">
        <authorList>
            <person name="de Groot N.N."/>
        </authorList>
    </citation>
    <scope>NUCLEOTIDE SEQUENCE</scope>
    <source>
        <strain evidence="6">HV00480</strain>
    </source>
</reference>
<dbReference type="InterPro" id="IPR036049">
    <property type="entry name" value="Ribosomal_uL29_sf"/>
</dbReference>
<dbReference type="GeneID" id="29999045"/>
<keyword evidence="2 5" id="KW-0689">Ribosomal protein</keyword>
<evidence type="ECO:0000256" key="4">
    <source>
        <dbReference type="ARBA" id="ARBA00040028"/>
    </source>
</evidence>
<evidence type="ECO:0000256" key="3">
    <source>
        <dbReference type="ARBA" id="ARBA00023274"/>
    </source>
</evidence>
<evidence type="ECO:0000313" key="6">
    <source>
        <dbReference type="EMBL" id="SCW22210.1"/>
    </source>
</evidence>
<sequence>MNIKNMQDIRKMDNDMIDEQIRKIKRTLFDFRMKQATKQSFKPHLIRIYKKQLAQMMTAKHEQINSI</sequence>
<dbReference type="NCBIfam" id="TIGR00012">
    <property type="entry name" value="L29"/>
    <property type="match status" value="1"/>
</dbReference>
<comment type="subcellular location">
    <subcellularLocation>
        <location evidence="5">Plastid</location>
        <location evidence="5">Chloroplast</location>
    </subcellularLocation>
</comment>
<proteinExistence type="inferred from homology"/>
<dbReference type="InterPro" id="IPR050063">
    <property type="entry name" value="Ribosomal_protein_uL29"/>
</dbReference>
<dbReference type="PROSITE" id="PS00579">
    <property type="entry name" value="RIBOSOMAL_L29"/>
    <property type="match status" value="1"/>
</dbReference>
<dbReference type="GO" id="GO:0009507">
    <property type="term" value="C:chloroplast"/>
    <property type="evidence" value="ECO:0007669"/>
    <property type="project" value="UniProtKB-SubCell"/>
</dbReference>
<dbReference type="GO" id="GO:0022625">
    <property type="term" value="C:cytosolic large ribosomal subunit"/>
    <property type="evidence" value="ECO:0007669"/>
    <property type="project" value="TreeGrafter"/>
</dbReference>
<keyword evidence="6" id="KW-0934">Plastid</keyword>
<dbReference type="InterPro" id="IPR018254">
    <property type="entry name" value="Ribosomal_uL29_CS"/>
</dbReference>
<dbReference type="InterPro" id="IPR001854">
    <property type="entry name" value="Ribosomal_uL29"/>
</dbReference>
<geneLocation type="chloroplast" evidence="6"/>
<dbReference type="PANTHER" id="PTHR10916">
    <property type="entry name" value="60S RIBOSOMAL PROTEIN L35/50S RIBOSOMAL PROTEIN L29"/>
    <property type="match status" value="1"/>
</dbReference>
<dbReference type="GO" id="GO:0006412">
    <property type="term" value="P:translation"/>
    <property type="evidence" value="ECO:0007669"/>
    <property type="project" value="UniProtKB-UniRule"/>
</dbReference>
<dbReference type="RefSeq" id="YP_009313956.1">
    <property type="nucleotide sequence ID" value="NC_031659.1"/>
</dbReference>
<dbReference type="Gene3D" id="1.10.287.310">
    <property type="match status" value="1"/>
</dbReference>
<evidence type="ECO:0000256" key="2">
    <source>
        <dbReference type="ARBA" id="ARBA00022980"/>
    </source>
</evidence>
<evidence type="ECO:0000256" key="5">
    <source>
        <dbReference type="HAMAP-Rule" id="MF_00374"/>
    </source>
</evidence>